<feature type="transmembrane region" description="Helical" evidence="2">
    <location>
        <begin position="6"/>
        <end position="28"/>
    </location>
</feature>
<proteinExistence type="predicted"/>
<evidence type="ECO:0000313" key="5">
    <source>
        <dbReference type="Proteomes" id="UP000222106"/>
    </source>
</evidence>
<protein>
    <submittedName>
        <fullName evidence="4">Uncharacterized protein</fullName>
    </submittedName>
</protein>
<dbReference type="RefSeq" id="WP_170036995.1">
    <property type="nucleotide sequence ID" value="NZ_PDJI01000003.1"/>
</dbReference>
<organism evidence="4 5">
    <name type="scientific">Georgenia soli</name>
    <dbReference type="NCBI Taxonomy" id="638953"/>
    <lineage>
        <taxon>Bacteria</taxon>
        <taxon>Bacillati</taxon>
        <taxon>Actinomycetota</taxon>
        <taxon>Actinomycetes</taxon>
        <taxon>Micrococcales</taxon>
        <taxon>Bogoriellaceae</taxon>
        <taxon>Georgenia</taxon>
    </lineage>
</organism>
<evidence type="ECO:0000313" key="4">
    <source>
        <dbReference type="EMBL" id="PFG45008.1"/>
    </source>
</evidence>
<gene>
    <name evidence="3" type="ORF">ATJ97_0140</name>
    <name evidence="4" type="ORF">ATJ97_0289</name>
</gene>
<evidence type="ECO:0000256" key="2">
    <source>
        <dbReference type="SAM" id="Phobius"/>
    </source>
</evidence>
<keyword evidence="5" id="KW-1185">Reference proteome</keyword>
<keyword evidence="2" id="KW-1133">Transmembrane helix</keyword>
<name>A0A2A9F1G7_9MICO</name>
<comment type="caution">
    <text evidence="4">The sequence shown here is derived from an EMBL/GenBank/DDBJ whole genome shotgun (WGS) entry which is preliminary data.</text>
</comment>
<dbReference type="EMBL" id="PDJI01000003">
    <property type="protein sequence ID" value="PFG45008.1"/>
    <property type="molecule type" value="Genomic_DNA"/>
</dbReference>
<feature type="region of interest" description="Disordered" evidence="1">
    <location>
        <begin position="32"/>
        <end position="51"/>
    </location>
</feature>
<keyword evidence="2" id="KW-0812">Transmembrane</keyword>
<keyword evidence="2" id="KW-0472">Membrane</keyword>
<dbReference type="EMBL" id="PDJI01000003">
    <property type="protein sequence ID" value="PFG44868.1"/>
    <property type="molecule type" value="Genomic_DNA"/>
</dbReference>
<dbReference type="AlphaFoldDB" id="A0A2A9F1G7"/>
<reference evidence="4 5" key="1">
    <citation type="submission" date="2017-10" db="EMBL/GenBank/DDBJ databases">
        <title>Sequencing the genomes of 1000 actinobacteria strains.</title>
        <authorList>
            <person name="Klenk H.-P."/>
        </authorList>
    </citation>
    <scope>NUCLEOTIDE SEQUENCE [LARGE SCALE GENOMIC DNA]</scope>
    <source>
        <strain evidence="4 5">DSM 21838</strain>
    </source>
</reference>
<sequence length="51" mass="5777">MSVQLWLVLVLVCVLYVGLAVWVVSAIFPARRQRHRPQAAPTPRLPQGARR</sequence>
<dbReference type="Proteomes" id="UP000222106">
    <property type="component" value="Unassembled WGS sequence"/>
</dbReference>
<evidence type="ECO:0000256" key="1">
    <source>
        <dbReference type="SAM" id="MobiDB-lite"/>
    </source>
</evidence>
<evidence type="ECO:0000313" key="3">
    <source>
        <dbReference type="EMBL" id="PFG44868.1"/>
    </source>
</evidence>
<accession>A0A2A9F1G7</accession>